<feature type="domain" description="Ferritin-like diiron" evidence="7">
    <location>
        <begin position="1"/>
        <end position="146"/>
    </location>
</feature>
<keyword evidence="2 5" id="KW-0479">Metal-binding</keyword>
<proteinExistence type="inferred from homology"/>
<organism evidence="8 9">
    <name type="scientific">candidate division GN15 bacterium</name>
    <dbReference type="NCBI Taxonomy" id="2072418"/>
    <lineage>
        <taxon>Bacteria</taxon>
        <taxon>candidate division GN15</taxon>
    </lineage>
</organism>
<dbReference type="GO" id="GO:0006826">
    <property type="term" value="P:iron ion transport"/>
    <property type="evidence" value="ECO:0007669"/>
    <property type="project" value="InterPro"/>
</dbReference>
<comment type="similarity">
    <text evidence="6">Belongs to the ferritin family. Prokaryotic subfamily.</text>
</comment>
<comment type="catalytic activity">
    <reaction evidence="6">
        <text>4 Fe(2+) + O2 + 6 H2O = 4 iron(III) oxide-hydroxide + 12 H(+)</text>
        <dbReference type="Rhea" id="RHEA:11972"/>
        <dbReference type="ChEBI" id="CHEBI:15377"/>
        <dbReference type="ChEBI" id="CHEBI:15378"/>
        <dbReference type="ChEBI" id="CHEBI:15379"/>
        <dbReference type="ChEBI" id="CHEBI:29033"/>
        <dbReference type="ChEBI" id="CHEBI:78619"/>
        <dbReference type="EC" id="1.16.3.2"/>
    </reaction>
</comment>
<dbReference type="InterPro" id="IPR001519">
    <property type="entry name" value="Ferritin"/>
</dbReference>
<dbReference type="Pfam" id="PF00210">
    <property type="entry name" value="Ferritin"/>
    <property type="match status" value="1"/>
</dbReference>
<evidence type="ECO:0000313" key="8">
    <source>
        <dbReference type="EMBL" id="PWB76172.1"/>
    </source>
</evidence>
<feature type="binding site" evidence="5">
    <location>
        <position position="128"/>
    </location>
    <ligand>
        <name>Fe cation</name>
        <dbReference type="ChEBI" id="CHEBI:24875"/>
        <label>1</label>
    </ligand>
</feature>
<dbReference type="GO" id="GO:0006879">
    <property type="term" value="P:intracellular iron ion homeostasis"/>
    <property type="evidence" value="ECO:0007669"/>
    <property type="project" value="UniProtKB-KW"/>
</dbReference>
<feature type="binding site" evidence="5">
    <location>
        <position position="18"/>
    </location>
    <ligand>
        <name>Fe cation</name>
        <dbReference type="ChEBI" id="CHEBI:24875"/>
        <label>1</label>
    </ligand>
</feature>
<dbReference type="SUPFAM" id="SSF47240">
    <property type="entry name" value="Ferritin-like"/>
    <property type="match status" value="1"/>
</dbReference>
<dbReference type="GO" id="GO:0008198">
    <property type="term" value="F:ferrous iron binding"/>
    <property type="evidence" value="ECO:0007669"/>
    <property type="project" value="TreeGrafter"/>
</dbReference>
<dbReference type="Gene3D" id="1.20.1260.10">
    <property type="match status" value="1"/>
</dbReference>
<dbReference type="InterPro" id="IPR041719">
    <property type="entry name" value="Ferritin_prok"/>
</dbReference>
<evidence type="ECO:0000256" key="1">
    <source>
        <dbReference type="ARBA" id="ARBA00022434"/>
    </source>
</evidence>
<dbReference type="PROSITE" id="PS50905">
    <property type="entry name" value="FERRITIN_LIKE"/>
    <property type="match status" value="1"/>
</dbReference>
<gene>
    <name evidence="8" type="ORF">C3F09_01090</name>
</gene>
<evidence type="ECO:0000256" key="2">
    <source>
        <dbReference type="ARBA" id="ARBA00022723"/>
    </source>
</evidence>
<evidence type="ECO:0000256" key="5">
    <source>
        <dbReference type="PIRSR" id="PIRSR601519-1"/>
    </source>
</evidence>
<dbReference type="EMBL" id="PQAP01000004">
    <property type="protein sequence ID" value="PWB76172.1"/>
    <property type="molecule type" value="Genomic_DNA"/>
</dbReference>
<feature type="binding site" evidence="5">
    <location>
        <position position="95"/>
    </location>
    <ligand>
        <name>Fe cation</name>
        <dbReference type="ChEBI" id="CHEBI:24875"/>
        <label>1</label>
    </ligand>
</feature>
<dbReference type="Proteomes" id="UP000250918">
    <property type="component" value="Unassembled WGS sequence"/>
</dbReference>
<sequence length="165" mass="18705">MMISKEMAARLNVQVNHEFENERSYLAMAYWFESIGLKVFAKFFFKQAGEERGHGEKIAKYLIDQGAEVVLGSVAPVQVSFKSAKEAAELFVKVEVKTTTMVHEIVEMAVREKDYATHDFINWKVGEQVEEVATANEVLGMVKIAETPGQLLMLEGRIWQMIEKG</sequence>
<evidence type="ECO:0000259" key="7">
    <source>
        <dbReference type="PROSITE" id="PS50905"/>
    </source>
</evidence>
<keyword evidence="1 6" id="KW-0409">Iron storage</keyword>
<dbReference type="InterPro" id="IPR012347">
    <property type="entry name" value="Ferritin-like"/>
</dbReference>
<keyword evidence="3" id="KW-0560">Oxidoreductase</keyword>
<feature type="binding site" evidence="5">
    <location>
        <position position="54"/>
    </location>
    <ligand>
        <name>Fe cation</name>
        <dbReference type="ChEBI" id="CHEBI:24875"/>
        <label>1</label>
    </ligand>
</feature>
<dbReference type="GO" id="GO:0008199">
    <property type="term" value="F:ferric iron binding"/>
    <property type="evidence" value="ECO:0007669"/>
    <property type="project" value="InterPro"/>
</dbReference>
<keyword evidence="6" id="KW-0963">Cytoplasm</keyword>
<feature type="binding site" evidence="5">
    <location>
        <position position="51"/>
    </location>
    <ligand>
        <name>Fe cation</name>
        <dbReference type="ChEBI" id="CHEBI:24875"/>
        <label>1</label>
    </ligand>
</feature>
<comment type="function">
    <text evidence="6">Iron-storage protein.</text>
</comment>
<dbReference type="AlphaFoldDB" id="A0A855XCQ4"/>
<evidence type="ECO:0000256" key="4">
    <source>
        <dbReference type="ARBA" id="ARBA00023004"/>
    </source>
</evidence>
<dbReference type="GO" id="GO:0016491">
    <property type="term" value="F:oxidoreductase activity"/>
    <property type="evidence" value="ECO:0007669"/>
    <property type="project" value="UniProtKB-KW"/>
</dbReference>
<dbReference type="InterPro" id="IPR009078">
    <property type="entry name" value="Ferritin-like_SF"/>
</dbReference>
<dbReference type="InterPro" id="IPR009040">
    <property type="entry name" value="Ferritin-like_diiron"/>
</dbReference>
<dbReference type="InterPro" id="IPR008331">
    <property type="entry name" value="Ferritin_DPS_dom"/>
</dbReference>
<evidence type="ECO:0000256" key="3">
    <source>
        <dbReference type="ARBA" id="ARBA00023002"/>
    </source>
</evidence>
<comment type="subcellular location">
    <subcellularLocation>
        <location evidence="6">Cytoplasm</location>
    </subcellularLocation>
</comment>
<dbReference type="PANTHER" id="PTHR11431:SF127">
    <property type="entry name" value="BACTERIAL NON-HEME FERRITIN"/>
    <property type="match status" value="1"/>
</dbReference>
<dbReference type="EC" id="1.16.3.2" evidence="6"/>
<evidence type="ECO:0000256" key="6">
    <source>
        <dbReference type="RuleBase" id="RU361145"/>
    </source>
</evidence>
<protein>
    <recommendedName>
        <fullName evidence="6">Ferritin</fullName>
        <ecNumber evidence="6">1.16.3.2</ecNumber>
    </recommendedName>
</protein>
<dbReference type="GO" id="GO:0005737">
    <property type="term" value="C:cytoplasm"/>
    <property type="evidence" value="ECO:0007669"/>
    <property type="project" value="UniProtKB-SubCell"/>
</dbReference>
<accession>A0A855XCQ4</accession>
<comment type="caution">
    <text evidence="8">The sequence shown here is derived from an EMBL/GenBank/DDBJ whole genome shotgun (WGS) entry which is preliminary data.</text>
</comment>
<keyword evidence="4 5" id="KW-0408">Iron</keyword>
<evidence type="ECO:0000313" key="9">
    <source>
        <dbReference type="Proteomes" id="UP000250918"/>
    </source>
</evidence>
<dbReference type="PANTHER" id="PTHR11431">
    <property type="entry name" value="FERRITIN"/>
    <property type="match status" value="1"/>
</dbReference>
<name>A0A855XCQ4_9BACT</name>
<reference evidence="8 9" key="1">
    <citation type="journal article" date="2018" name="ISME J.">
        <title>A methanotrophic archaeon couples anaerobic oxidation of methane to Fe(III) reduction.</title>
        <authorList>
            <person name="Cai C."/>
            <person name="Leu A.O."/>
            <person name="Xie G.J."/>
            <person name="Guo J."/>
            <person name="Feng Y."/>
            <person name="Zhao J.X."/>
            <person name="Tyson G.W."/>
            <person name="Yuan Z."/>
            <person name="Hu S."/>
        </authorList>
    </citation>
    <scope>NUCLEOTIDE SEQUENCE [LARGE SCALE GENOMIC DNA]</scope>
    <source>
        <strain evidence="8">FeB_12</strain>
    </source>
</reference>
<dbReference type="CDD" id="cd01055">
    <property type="entry name" value="Nonheme_Ferritin"/>
    <property type="match status" value="1"/>
</dbReference>